<feature type="transmembrane region" description="Helical" evidence="1">
    <location>
        <begin position="74"/>
        <end position="97"/>
    </location>
</feature>
<dbReference type="AlphaFoldDB" id="A0A396YVB8"/>
<evidence type="ECO:0000256" key="1">
    <source>
        <dbReference type="SAM" id="Phobius"/>
    </source>
</evidence>
<dbReference type="Pfam" id="PF14248">
    <property type="entry name" value="DUF4345"/>
    <property type="match status" value="1"/>
</dbReference>
<dbReference type="Proteomes" id="UP000265798">
    <property type="component" value="Unassembled WGS sequence"/>
</dbReference>
<proteinExistence type="predicted"/>
<protein>
    <submittedName>
        <fullName evidence="2">DUF4345 domain-containing protein</fullName>
    </submittedName>
</protein>
<feature type="transmembrane region" description="Helical" evidence="1">
    <location>
        <begin position="12"/>
        <end position="35"/>
    </location>
</feature>
<comment type="caution">
    <text evidence="2">The sequence shown here is derived from an EMBL/GenBank/DDBJ whole genome shotgun (WGS) entry which is preliminary data.</text>
</comment>
<evidence type="ECO:0000313" key="3">
    <source>
        <dbReference type="Proteomes" id="UP000265798"/>
    </source>
</evidence>
<feature type="transmembrane region" description="Helical" evidence="1">
    <location>
        <begin position="103"/>
        <end position="123"/>
    </location>
</feature>
<feature type="transmembrane region" description="Helical" evidence="1">
    <location>
        <begin position="47"/>
        <end position="67"/>
    </location>
</feature>
<dbReference type="EMBL" id="QHCT01000005">
    <property type="protein sequence ID" value="RHX87179.1"/>
    <property type="molecule type" value="Genomic_DNA"/>
</dbReference>
<keyword evidence="1" id="KW-0812">Transmembrane</keyword>
<accession>A0A396YVB8</accession>
<gene>
    <name evidence="2" type="ORF">DLM75_16840</name>
</gene>
<sequence>MKTNPPLSISERIVQVSLFLVAFIAMFGGALQMYLGEPMTTPRLDNVHRFMAGIYFSTGIISGWAAWTIRTQTTLVYLLALGVFFAAIGRLISMSVVGLPEPAGLWLGYLIPELLLPPVIVIAQRKSLKQKNPV</sequence>
<organism evidence="2 3">
    <name type="scientific">Leptospira stimsonii</name>
    <dbReference type="NCBI Taxonomy" id="2202203"/>
    <lineage>
        <taxon>Bacteria</taxon>
        <taxon>Pseudomonadati</taxon>
        <taxon>Spirochaetota</taxon>
        <taxon>Spirochaetia</taxon>
        <taxon>Leptospirales</taxon>
        <taxon>Leptospiraceae</taxon>
        <taxon>Leptospira</taxon>
    </lineage>
</organism>
<dbReference type="OrthoDB" id="4549167at2"/>
<keyword evidence="1" id="KW-1133">Transmembrane helix</keyword>
<keyword evidence="1" id="KW-0472">Membrane</keyword>
<evidence type="ECO:0000313" key="2">
    <source>
        <dbReference type="EMBL" id="RHX87179.1"/>
    </source>
</evidence>
<dbReference type="InterPro" id="IPR025597">
    <property type="entry name" value="DUF4345"/>
</dbReference>
<name>A0A396YVB8_9LEPT</name>
<reference evidence="3" key="1">
    <citation type="submission" date="2018-05" db="EMBL/GenBank/DDBJ databases">
        <title>Leptospira yasudae sp. nov. and Leptospira stimsonii sp. nov., two pathogenic species of the genus Leptospira isolated from environmental sources.</title>
        <authorList>
            <person name="Casanovas-Massana A."/>
            <person name="Hamond C."/>
            <person name="Santos L.A."/>
            <person name="Hacker K.P."/>
            <person name="Balassiano I."/>
            <person name="Medeiros M.A."/>
            <person name="Reis M.G."/>
            <person name="Ko A.I."/>
            <person name="Wunder E.A."/>
        </authorList>
    </citation>
    <scope>NUCLEOTIDE SEQUENCE [LARGE SCALE GENOMIC DNA]</scope>
    <source>
        <strain evidence="3">Yale</strain>
    </source>
</reference>